<feature type="region of interest" description="Disordered" evidence="1">
    <location>
        <begin position="72"/>
        <end position="96"/>
    </location>
</feature>
<evidence type="ECO:0000313" key="3">
    <source>
        <dbReference type="Proteomes" id="UP000070198"/>
    </source>
</evidence>
<dbReference type="EMBL" id="LQOF01000288">
    <property type="protein sequence ID" value="KXT67660.1"/>
    <property type="molecule type" value="Genomic_DNA"/>
</dbReference>
<reference evidence="2 3" key="1">
    <citation type="submission" date="2016-01" db="EMBL/GenBank/DDBJ databases">
        <title>Highly variable Streptococcus oralis are common among viridans streptococci isolated from primates.</title>
        <authorList>
            <person name="Denapaite D."/>
            <person name="Rieger M."/>
            <person name="Koendgen S."/>
            <person name="Brueckner R."/>
            <person name="Ochigava I."/>
            <person name="Kappeler P."/>
            <person name="Maetz-Rensing K."/>
            <person name="Leendertz F."/>
            <person name="Hakenbeck R."/>
        </authorList>
    </citation>
    <scope>NUCLEOTIDE SEQUENCE [LARGE SCALE GENOMIC DNA]</scope>
    <source>
        <strain evidence="2 3">DD02</strain>
    </source>
</reference>
<dbReference type="RefSeq" id="WP_061458798.1">
    <property type="nucleotide sequence ID" value="NZ_KQ968748.1"/>
</dbReference>
<dbReference type="AlphaFoldDB" id="A0A139MV87"/>
<feature type="compositionally biased region" description="Basic and acidic residues" evidence="1">
    <location>
        <begin position="74"/>
        <end position="96"/>
    </location>
</feature>
<protein>
    <submittedName>
        <fullName evidence="2">Uncharacterized protein</fullName>
    </submittedName>
</protein>
<gene>
    <name evidence="2" type="ORF">SGADD02_01296</name>
</gene>
<dbReference type="Proteomes" id="UP000070198">
    <property type="component" value="Unassembled WGS sequence"/>
</dbReference>
<organism evidence="2 3">
    <name type="scientific">Streptococcus gallolyticus</name>
    <dbReference type="NCBI Taxonomy" id="315405"/>
    <lineage>
        <taxon>Bacteria</taxon>
        <taxon>Bacillati</taxon>
        <taxon>Bacillota</taxon>
        <taxon>Bacilli</taxon>
        <taxon>Lactobacillales</taxon>
        <taxon>Streptococcaceae</taxon>
        <taxon>Streptococcus</taxon>
    </lineage>
</organism>
<name>A0A139MV87_9STRE</name>
<sequence>MYLPEERETVIRFDELDNAWYFETSVRKHITKIEKRIELYEILEEEFDKRGNRIYIRAKMLDAGISPFAKPKRKITDEQRQAMSERAKTRFKVTET</sequence>
<evidence type="ECO:0000313" key="2">
    <source>
        <dbReference type="EMBL" id="KXT67660.1"/>
    </source>
</evidence>
<comment type="caution">
    <text evidence="2">The sequence shown here is derived from an EMBL/GenBank/DDBJ whole genome shotgun (WGS) entry which is preliminary data.</text>
</comment>
<evidence type="ECO:0000256" key="1">
    <source>
        <dbReference type="SAM" id="MobiDB-lite"/>
    </source>
</evidence>
<accession>A0A139MV87</accession>
<proteinExistence type="predicted"/>
<dbReference type="PATRIC" id="fig|315405.11.peg.1542"/>